<name>K0TR05_THAOC</name>
<organism evidence="2 3">
    <name type="scientific">Thalassiosira oceanica</name>
    <name type="common">Marine diatom</name>
    <dbReference type="NCBI Taxonomy" id="159749"/>
    <lineage>
        <taxon>Eukaryota</taxon>
        <taxon>Sar</taxon>
        <taxon>Stramenopiles</taxon>
        <taxon>Ochrophyta</taxon>
        <taxon>Bacillariophyta</taxon>
        <taxon>Coscinodiscophyceae</taxon>
        <taxon>Thalassiosirophycidae</taxon>
        <taxon>Thalassiosirales</taxon>
        <taxon>Thalassiosiraceae</taxon>
        <taxon>Thalassiosira</taxon>
    </lineage>
</organism>
<keyword evidence="3" id="KW-1185">Reference proteome</keyword>
<gene>
    <name evidence="2" type="ORF">THAOC_01249</name>
</gene>
<sequence>MSLSSLYGSISFSDTDEESPEKRVSALMTENEHLRSEVASQNFGRMQDWEMAEGSERNPINPVNAVAAGLEPSVPTLTDKPPFSFELKSEMPRDAKSTRRQHSLDEPKVTLDISDAEVHRRTGFKTKDHLLTYIFVVCNGDTSEIMRRSTVLTWFEEWFAHFEYKWGRTLSREIDLPAEYGPNMICMRKIIDDKYSLEVSALDRWPTYVSHEEDCKLRKSKWDEKYGKFEDESLCGCVYYAMNCFKGGIFIQLCGWMGTAPLWPGAVSDTDYNKRAGYMKEQHRFAKDDLVMVNGVQSYRAFLNIYDKGYRAKLVAHREGEQLVLQPDFAESDRRFNRTQTLRSASVASDRGGNERAVNVAKRSWYLKRGFQPHSSAKRLNHAWMTWSFQSNFMYDPIL</sequence>
<dbReference type="EMBL" id="AGNL01001515">
    <property type="protein sequence ID" value="EJK76957.1"/>
    <property type="molecule type" value="Genomic_DNA"/>
</dbReference>
<accession>K0TR05</accession>
<evidence type="ECO:0000256" key="1">
    <source>
        <dbReference type="SAM" id="MobiDB-lite"/>
    </source>
</evidence>
<dbReference type="AlphaFoldDB" id="K0TR05"/>
<feature type="region of interest" description="Disordered" evidence="1">
    <location>
        <begin position="72"/>
        <end position="106"/>
    </location>
</feature>
<feature type="region of interest" description="Disordered" evidence="1">
    <location>
        <begin position="1"/>
        <end position="25"/>
    </location>
</feature>
<dbReference type="OrthoDB" id="53059at2759"/>
<dbReference type="Proteomes" id="UP000266841">
    <property type="component" value="Unassembled WGS sequence"/>
</dbReference>
<evidence type="ECO:0000313" key="2">
    <source>
        <dbReference type="EMBL" id="EJK76957.1"/>
    </source>
</evidence>
<reference evidence="2 3" key="1">
    <citation type="journal article" date="2012" name="Genome Biol.">
        <title>Genome and low-iron response of an oceanic diatom adapted to chronic iron limitation.</title>
        <authorList>
            <person name="Lommer M."/>
            <person name="Specht M."/>
            <person name="Roy A.S."/>
            <person name="Kraemer L."/>
            <person name="Andreson R."/>
            <person name="Gutowska M.A."/>
            <person name="Wolf J."/>
            <person name="Bergner S.V."/>
            <person name="Schilhabel M.B."/>
            <person name="Klostermeier U.C."/>
            <person name="Beiko R.G."/>
            <person name="Rosenstiel P."/>
            <person name="Hippler M."/>
            <person name="Laroche J."/>
        </authorList>
    </citation>
    <scope>NUCLEOTIDE SEQUENCE [LARGE SCALE GENOMIC DNA]</scope>
    <source>
        <strain evidence="2 3">CCMP1005</strain>
    </source>
</reference>
<feature type="compositionally biased region" description="Low complexity" evidence="1">
    <location>
        <begin position="1"/>
        <end position="13"/>
    </location>
</feature>
<comment type="caution">
    <text evidence="2">The sequence shown here is derived from an EMBL/GenBank/DDBJ whole genome shotgun (WGS) entry which is preliminary data.</text>
</comment>
<proteinExistence type="predicted"/>
<evidence type="ECO:0000313" key="3">
    <source>
        <dbReference type="Proteomes" id="UP000266841"/>
    </source>
</evidence>
<feature type="compositionally biased region" description="Basic and acidic residues" evidence="1">
    <location>
        <begin position="87"/>
        <end position="106"/>
    </location>
</feature>
<protein>
    <submittedName>
        <fullName evidence="2">Uncharacterized protein</fullName>
    </submittedName>
</protein>